<gene>
    <name evidence="2" type="ORF">SAMN06295960_1116</name>
</gene>
<reference evidence="2 3" key="1">
    <citation type="submission" date="2017-04" db="EMBL/GenBank/DDBJ databases">
        <authorList>
            <person name="Afonso C.L."/>
            <person name="Miller P.J."/>
            <person name="Scott M.A."/>
            <person name="Spackman E."/>
            <person name="Goraichik I."/>
            <person name="Dimitrov K.M."/>
            <person name="Suarez D.L."/>
            <person name="Swayne D.E."/>
        </authorList>
    </citation>
    <scope>NUCLEOTIDE SEQUENCE [LARGE SCALE GENOMIC DNA]</scope>
    <source>
        <strain evidence="2 3">11</strain>
    </source>
</reference>
<name>A0A1X7J418_9BACL</name>
<organism evidence="2 3">
    <name type="scientific">Paenibacillus aquistagni</name>
    <dbReference type="NCBI Taxonomy" id="1852522"/>
    <lineage>
        <taxon>Bacteria</taxon>
        <taxon>Bacillati</taxon>
        <taxon>Bacillota</taxon>
        <taxon>Bacilli</taxon>
        <taxon>Bacillales</taxon>
        <taxon>Paenibacillaceae</taxon>
        <taxon>Paenibacillus</taxon>
    </lineage>
</organism>
<keyword evidence="3" id="KW-1185">Reference proteome</keyword>
<dbReference type="AlphaFoldDB" id="A0A1X7J418"/>
<evidence type="ECO:0000259" key="1">
    <source>
        <dbReference type="Pfam" id="PF22790"/>
    </source>
</evidence>
<dbReference type="Pfam" id="PF22790">
    <property type="entry name" value="YkoP"/>
    <property type="match status" value="1"/>
</dbReference>
<dbReference type="Proteomes" id="UP000193834">
    <property type="component" value="Unassembled WGS sequence"/>
</dbReference>
<proteinExistence type="predicted"/>
<evidence type="ECO:0000313" key="2">
    <source>
        <dbReference type="EMBL" id="SMG21564.1"/>
    </source>
</evidence>
<sequence length="184" mass="21448">MNYKMFVLSIWNVLDPIGHAARQLTYVDREGSNIFRVKLICFKGQEMALQDGSLIKKNDVLLKIHLDNLSLLKELIPLSSDITKGRVLVRWIERSLPSVYRYIQTHDKTADIKGIIGLTMLYPGSHHLGFETLDVSNRLYRDFKWLSFMPIHFLSVSHPLKSCRKNMPKYLYMSMEQLAKRYGD</sequence>
<accession>A0A1X7J418</accession>
<dbReference type="STRING" id="1852522.SAMN06295960_1116"/>
<feature type="domain" description="YkoP-like" evidence="1">
    <location>
        <begin position="4"/>
        <end position="182"/>
    </location>
</feature>
<evidence type="ECO:0000313" key="3">
    <source>
        <dbReference type="Proteomes" id="UP000193834"/>
    </source>
</evidence>
<dbReference type="EMBL" id="FXAZ01000001">
    <property type="protein sequence ID" value="SMG21564.1"/>
    <property type="molecule type" value="Genomic_DNA"/>
</dbReference>
<dbReference type="InterPro" id="IPR054467">
    <property type="entry name" value="YkoP-like_dom"/>
</dbReference>
<protein>
    <recommendedName>
        <fullName evidence="1">YkoP-like domain-containing protein</fullName>
    </recommendedName>
</protein>
<dbReference type="RefSeq" id="WP_244903293.1">
    <property type="nucleotide sequence ID" value="NZ_FXAZ01000001.1"/>
</dbReference>